<dbReference type="CDD" id="cd00320">
    <property type="entry name" value="cpn10"/>
    <property type="match status" value="1"/>
</dbReference>
<comment type="similarity">
    <text evidence="1">Belongs to the GroES chaperonin family.</text>
</comment>
<organism evidence="6 7">
    <name type="scientific">Allacma fusca</name>
    <dbReference type="NCBI Taxonomy" id="39272"/>
    <lineage>
        <taxon>Eukaryota</taxon>
        <taxon>Metazoa</taxon>
        <taxon>Ecdysozoa</taxon>
        <taxon>Arthropoda</taxon>
        <taxon>Hexapoda</taxon>
        <taxon>Collembola</taxon>
        <taxon>Symphypleona</taxon>
        <taxon>Sminthuridae</taxon>
        <taxon>Allacma</taxon>
    </lineage>
</organism>
<evidence type="ECO:0000256" key="5">
    <source>
        <dbReference type="ARBA" id="ARBA00031971"/>
    </source>
</evidence>
<dbReference type="EMBL" id="CAJVCH010200611">
    <property type="protein sequence ID" value="CAG7730813.1"/>
    <property type="molecule type" value="Genomic_DNA"/>
</dbReference>
<gene>
    <name evidence="6" type="ORF">AFUS01_LOCUS19430</name>
</gene>
<protein>
    <recommendedName>
        <fullName evidence="2">10 kDa heat shock protein, mitochondrial</fullName>
    </recommendedName>
    <alternativeName>
        <fullName evidence="4">10 kDa chaperonin</fullName>
    </alternativeName>
    <alternativeName>
        <fullName evidence="5">Chaperonin 10</fullName>
    </alternativeName>
</protein>
<dbReference type="GO" id="GO:0044183">
    <property type="term" value="F:protein folding chaperone"/>
    <property type="evidence" value="ECO:0007669"/>
    <property type="project" value="InterPro"/>
</dbReference>
<evidence type="ECO:0000256" key="1">
    <source>
        <dbReference type="ARBA" id="ARBA00006975"/>
    </source>
</evidence>
<evidence type="ECO:0000256" key="3">
    <source>
        <dbReference type="ARBA" id="ARBA00023186"/>
    </source>
</evidence>
<keyword evidence="7" id="KW-1185">Reference proteome</keyword>
<name>A0A8J2K6Z5_9HEXA</name>
<dbReference type="GO" id="GO:0005759">
    <property type="term" value="C:mitochondrial matrix"/>
    <property type="evidence" value="ECO:0007669"/>
    <property type="project" value="TreeGrafter"/>
</dbReference>
<dbReference type="InterPro" id="IPR020818">
    <property type="entry name" value="Chaperonin_GroES"/>
</dbReference>
<keyword evidence="3" id="KW-0143">Chaperone</keyword>
<dbReference type="HAMAP" id="MF_00580">
    <property type="entry name" value="CH10"/>
    <property type="match status" value="1"/>
</dbReference>
<dbReference type="GO" id="GO:0005524">
    <property type="term" value="F:ATP binding"/>
    <property type="evidence" value="ECO:0007669"/>
    <property type="project" value="InterPro"/>
</dbReference>
<comment type="caution">
    <text evidence="6">The sequence shown here is derived from an EMBL/GenBank/DDBJ whole genome shotgun (WGS) entry which is preliminary data.</text>
</comment>
<dbReference type="Proteomes" id="UP000708208">
    <property type="component" value="Unassembled WGS sequence"/>
</dbReference>
<dbReference type="PANTHER" id="PTHR10772:SF0">
    <property type="entry name" value="10 KDA HEAT SHOCK PROTEIN, MITOCHONDRIAL"/>
    <property type="match status" value="1"/>
</dbReference>
<dbReference type="GO" id="GO:0051087">
    <property type="term" value="F:protein-folding chaperone binding"/>
    <property type="evidence" value="ECO:0007669"/>
    <property type="project" value="TreeGrafter"/>
</dbReference>
<dbReference type="GO" id="GO:0046872">
    <property type="term" value="F:metal ion binding"/>
    <property type="evidence" value="ECO:0007669"/>
    <property type="project" value="TreeGrafter"/>
</dbReference>
<dbReference type="AlphaFoldDB" id="A0A8J2K6Z5"/>
<sequence>MSAAAAAKAAVQAVSRRLIPMFDRVVVEKAEAVTRTKGGIVIPEKAQGKVLQGTIVAVGPGGRNERGDTIPLSVAVGDNVLLPEYGGTKIELDDAELFIYREHDILAKLNK</sequence>
<dbReference type="FunFam" id="2.30.33.40:FF:000002">
    <property type="entry name" value="10 kDa chaperonin, mitochondrial"/>
    <property type="match status" value="1"/>
</dbReference>
<proteinExistence type="inferred from homology"/>
<dbReference type="Pfam" id="PF00166">
    <property type="entry name" value="Cpn10"/>
    <property type="match status" value="1"/>
</dbReference>
<dbReference type="OrthoDB" id="184876at2759"/>
<evidence type="ECO:0000313" key="6">
    <source>
        <dbReference type="EMBL" id="CAG7730813.1"/>
    </source>
</evidence>
<reference evidence="6" key="1">
    <citation type="submission" date="2021-06" db="EMBL/GenBank/DDBJ databases">
        <authorList>
            <person name="Hodson N. C."/>
            <person name="Mongue J. A."/>
            <person name="Jaron S. K."/>
        </authorList>
    </citation>
    <scope>NUCLEOTIDE SEQUENCE</scope>
</reference>
<evidence type="ECO:0000256" key="4">
    <source>
        <dbReference type="ARBA" id="ARBA00029976"/>
    </source>
</evidence>
<dbReference type="GO" id="GO:0051082">
    <property type="term" value="F:unfolded protein binding"/>
    <property type="evidence" value="ECO:0007669"/>
    <property type="project" value="TreeGrafter"/>
</dbReference>
<accession>A0A8J2K6Z5</accession>
<dbReference type="PANTHER" id="PTHR10772">
    <property type="entry name" value="10 KDA HEAT SHOCK PROTEIN"/>
    <property type="match status" value="1"/>
</dbReference>
<evidence type="ECO:0000256" key="2">
    <source>
        <dbReference type="ARBA" id="ARBA00018842"/>
    </source>
</evidence>
<dbReference type="SMART" id="SM00883">
    <property type="entry name" value="Cpn10"/>
    <property type="match status" value="1"/>
</dbReference>
<evidence type="ECO:0000313" key="7">
    <source>
        <dbReference type="Proteomes" id="UP000708208"/>
    </source>
</evidence>